<evidence type="ECO:0000313" key="8">
    <source>
        <dbReference type="EMBL" id="AKU95081.1"/>
    </source>
</evidence>
<comment type="similarity">
    <text evidence="1">Belongs to the sigma-70 factor family. ECF subfamily.</text>
</comment>
<keyword evidence="3" id="KW-0731">Sigma factor</keyword>
<dbReference type="KEGG" id="llu:AKJ09_01745"/>
<dbReference type="OrthoDB" id="5518312at2"/>
<dbReference type="InterPro" id="IPR013249">
    <property type="entry name" value="RNA_pol_sigma70_r4_t2"/>
</dbReference>
<evidence type="ECO:0000256" key="5">
    <source>
        <dbReference type="ARBA" id="ARBA00023163"/>
    </source>
</evidence>
<dbReference type="GO" id="GO:0003677">
    <property type="term" value="F:DNA binding"/>
    <property type="evidence" value="ECO:0007669"/>
    <property type="project" value="UniProtKB-KW"/>
</dbReference>
<dbReference type="Gene3D" id="1.10.10.10">
    <property type="entry name" value="Winged helix-like DNA-binding domain superfamily/Winged helix DNA-binding domain"/>
    <property type="match status" value="1"/>
</dbReference>
<dbReference type="Pfam" id="PF08281">
    <property type="entry name" value="Sigma70_r4_2"/>
    <property type="match status" value="1"/>
</dbReference>
<dbReference type="InterPro" id="IPR013324">
    <property type="entry name" value="RNA_pol_sigma_r3/r4-like"/>
</dbReference>
<evidence type="ECO:0000256" key="4">
    <source>
        <dbReference type="ARBA" id="ARBA00023125"/>
    </source>
</evidence>
<dbReference type="InterPro" id="IPR036388">
    <property type="entry name" value="WH-like_DNA-bd_sf"/>
</dbReference>
<proteinExistence type="inferred from homology"/>
<dbReference type="Proteomes" id="UP000064967">
    <property type="component" value="Chromosome"/>
</dbReference>
<evidence type="ECO:0000256" key="3">
    <source>
        <dbReference type="ARBA" id="ARBA00023082"/>
    </source>
</evidence>
<dbReference type="AlphaFoldDB" id="A0A0K1PNU6"/>
<dbReference type="InterPro" id="IPR007627">
    <property type="entry name" value="RNA_pol_sigma70_r2"/>
</dbReference>
<dbReference type="GO" id="GO:0016987">
    <property type="term" value="F:sigma factor activity"/>
    <property type="evidence" value="ECO:0007669"/>
    <property type="project" value="UniProtKB-KW"/>
</dbReference>
<keyword evidence="2" id="KW-0805">Transcription regulation</keyword>
<dbReference type="Gene3D" id="1.10.1740.10">
    <property type="match status" value="1"/>
</dbReference>
<sequence>MVAMPATLQDTHEAVFCSMFRAHYGYVCHTLLRLGVRESDVEDQAHELFLAVHRQLDSYDDTRPLRPWLFGFAVRAASAYRRLARHHHEVRTDREVASRGPALDAESEAHARRLVLEALGAISDLGKQSVFVLHELDGFSIPEVAAALGIPLNTAYSRLRVARQEFRRAVLQLENEEET</sequence>
<dbReference type="STRING" id="1391654.AKJ09_01745"/>
<dbReference type="EMBL" id="CP012333">
    <property type="protein sequence ID" value="AKU95081.1"/>
    <property type="molecule type" value="Genomic_DNA"/>
</dbReference>
<organism evidence="8 9">
    <name type="scientific">Labilithrix luteola</name>
    <dbReference type="NCBI Taxonomy" id="1391654"/>
    <lineage>
        <taxon>Bacteria</taxon>
        <taxon>Pseudomonadati</taxon>
        <taxon>Myxococcota</taxon>
        <taxon>Polyangia</taxon>
        <taxon>Polyangiales</taxon>
        <taxon>Labilitrichaceae</taxon>
        <taxon>Labilithrix</taxon>
    </lineage>
</organism>
<reference evidence="8 9" key="1">
    <citation type="submission" date="2015-08" db="EMBL/GenBank/DDBJ databases">
        <authorList>
            <person name="Babu N.S."/>
            <person name="Beckwith C.J."/>
            <person name="Beseler K.G."/>
            <person name="Brison A."/>
            <person name="Carone J.V."/>
            <person name="Caskin T.P."/>
            <person name="Diamond M."/>
            <person name="Durham M.E."/>
            <person name="Foxe J.M."/>
            <person name="Go M."/>
            <person name="Henderson B.A."/>
            <person name="Jones I.B."/>
            <person name="McGettigan J.A."/>
            <person name="Micheletti S.J."/>
            <person name="Nasrallah M.E."/>
            <person name="Ortiz D."/>
            <person name="Piller C.R."/>
            <person name="Privatt S.R."/>
            <person name="Schneider S.L."/>
            <person name="Sharp S."/>
            <person name="Smith T.C."/>
            <person name="Stanton J.D."/>
            <person name="Ullery H.E."/>
            <person name="Wilson R.J."/>
            <person name="Serrano M.G."/>
            <person name="Buck G."/>
            <person name="Lee V."/>
            <person name="Wang Y."/>
            <person name="Carvalho R."/>
            <person name="Voegtly L."/>
            <person name="Shi R."/>
            <person name="Duckworth R."/>
            <person name="Johnson A."/>
            <person name="Loviza R."/>
            <person name="Walstead R."/>
            <person name="Shah Z."/>
            <person name="Kiflezghi M."/>
            <person name="Wade K."/>
            <person name="Ball S.L."/>
            <person name="Bradley K.W."/>
            <person name="Asai D.J."/>
            <person name="Bowman C.A."/>
            <person name="Russell D.A."/>
            <person name="Pope W.H."/>
            <person name="Jacobs-Sera D."/>
            <person name="Hendrix R.W."/>
            <person name="Hatfull G.F."/>
        </authorList>
    </citation>
    <scope>NUCLEOTIDE SEQUENCE [LARGE SCALE GENOMIC DNA]</scope>
    <source>
        <strain evidence="8 9">DSM 27648</strain>
    </source>
</reference>
<dbReference type="SUPFAM" id="SSF88946">
    <property type="entry name" value="Sigma2 domain of RNA polymerase sigma factors"/>
    <property type="match status" value="1"/>
</dbReference>
<dbReference type="InterPro" id="IPR039425">
    <property type="entry name" value="RNA_pol_sigma-70-like"/>
</dbReference>
<evidence type="ECO:0000313" key="9">
    <source>
        <dbReference type="Proteomes" id="UP000064967"/>
    </source>
</evidence>
<dbReference type="PANTHER" id="PTHR43133:SF8">
    <property type="entry name" value="RNA POLYMERASE SIGMA FACTOR HI_1459-RELATED"/>
    <property type="match status" value="1"/>
</dbReference>
<protein>
    <submittedName>
        <fullName evidence="8">RNA polymerase sigma factor RpoE</fullName>
    </submittedName>
</protein>
<name>A0A0K1PNU6_9BACT</name>
<gene>
    <name evidence="8" type="ORF">AKJ09_01745</name>
</gene>
<dbReference type="GO" id="GO:0006352">
    <property type="term" value="P:DNA-templated transcription initiation"/>
    <property type="evidence" value="ECO:0007669"/>
    <property type="project" value="InterPro"/>
</dbReference>
<evidence type="ECO:0000259" key="7">
    <source>
        <dbReference type="Pfam" id="PF08281"/>
    </source>
</evidence>
<evidence type="ECO:0000256" key="1">
    <source>
        <dbReference type="ARBA" id="ARBA00010641"/>
    </source>
</evidence>
<dbReference type="PANTHER" id="PTHR43133">
    <property type="entry name" value="RNA POLYMERASE ECF-TYPE SIGMA FACTO"/>
    <property type="match status" value="1"/>
</dbReference>
<feature type="domain" description="RNA polymerase sigma factor 70 region 4 type 2" evidence="7">
    <location>
        <begin position="128"/>
        <end position="164"/>
    </location>
</feature>
<dbReference type="NCBIfam" id="TIGR02937">
    <property type="entry name" value="sigma70-ECF"/>
    <property type="match status" value="1"/>
</dbReference>
<dbReference type="SUPFAM" id="SSF88659">
    <property type="entry name" value="Sigma3 and sigma4 domains of RNA polymerase sigma factors"/>
    <property type="match status" value="1"/>
</dbReference>
<evidence type="ECO:0000256" key="2">
    <source>
        <dbReference type="ARBA" id="ARBA00023015"/>
    </source>
</evidence>
<keyword evidence="4" id="KW-0238">DNA-binding</keyword>
<dbReference type="RefSeq" id="WP_146646584.1">
    <property type="nucleotide sequence ID" value="NZ_CP012333.1"/>
</dbReference>
<feature type="domain" description="RNA polymerase sigma-70 region 2" evidence="6">
    <location>
        <begin position="19"/>
        <end position="82"/>
    </location>
</feature>
<dbReference type="InterPro" id="IPR013325">
    <property type="entry name" value="RNA_pol_sigma_r2"/>
</dbReference>
<evidence type="ECO:0000259" key="6">
    <source>
        <dbReference type="Pfam" id="PF04542"/>
    </source>
</evidence>
<accession>A0A0K1PNU6</accession>
<keyword evidence="5" id="KW-0804">Transcription</keyword>
<dbReference type="InterPro" id="IPR014284">
    <property type="entry name" value="RNA_pol_sigma-70_dom"/>
</dbReference>
<keyword evidence="9" id="KW-1185">Reference proteome</keyword>
<dbReference type="Pfam" id="PF04542">
    <property type="entry name" value="Sigma70_r2"/>
    <property type="match status" value="1"/>
</dbReference>